<dbReference type="InterPro" id="IPR052019">
    <property type="entry name" value="F420H2_bilvrd_red/Heme_oxyg"/>
</dbReference>
<dbReference type="PANTHER" id="PTHR35176:SF11">
    <property type="entry name" value="PYRIDOXAMINE 5'-PHOSPHATE OXIDASE FAMILY PROTEIN"/>
    <property type="match status" value="1"/>
</dbReference>
<evidence type="ECO:0000313" key="4">
    <source>
        <dbReference type="Proteomes" id="UP000467130"/>
    </source>
</evidence>
<dbReference type="GO" id="GO:0005829">
    <property type="term" value="C:cytosol"/>
    <property type="evidence" value="ECO:0007669"/>
    <property type="project" value="TreeGrafter"/>
</dbReference>
<dbReference type="EMBL" id="AP022587">
    <property type="protein sequence ID" value="BBY20354.1"/>
    <property type="molecule type" value="Genomic_DNA"/>
</dbReference>
<dbReference type="KEGG" id="msto:MSTO_05590"/>
<dbReference type="NCBIfam" id="TIGR03666">
    <property type="entry name" value="Rv2061_F420"/>
    <property type="match status" value="1"/>
</dbReference>
<evidence type="ECO:0000256" key="1">
    <source>
        <dbReference type="ARBA" id="ARBA00023002"/>
    </source>
</evidence>
<evidence type="ECO:0000313" key="3">
    <source>
        <dbReference type="EMBL" id="BBY20354.1"/>
    </source>
</evidence>
<name>A0A7I7Q1W5_9MYCO</name>
<dbReference type="Gene3D" id="2.30.110.10">
    <property type="entry name" value="Electron Transport, Fmn-binding Protein, Chain A"/>
    <property type="match status" value="1"/>
</dbReference>
<keyword evidence="4" id="KW-1185">Reference proteome</keyword>
<protein>
    <submittedName>
        <fullName evidence="3">PPOX class F420-dependent oxidoreductase</fullName>
    </submittedName>
</protein>
<accession>A0A7I7Q1W5</accession>
<dbReference type="InterPro" id="IPR012349">
    <property type="entry name" value="Split_barrel_FMN-bd"/>
</dbReference>
<sequence>MGRMDAWPVDERGTMTDDATARLAAEKFVSLTTFKRNGDAVAAPMWIVGDRARLSVWTPADSWKVKRVRRDPRVTLAACGRTGKVSSGEPVFAGTAEVITDPGEVARVESLVKRKYGWGFRVVTFIETVAARGRKPRFVVRITLAANG</sequence>
<organism evidence="3 4">
    <name type="scientific">Mycobacterium stomatepiae</name>
    <dbReference type="NCBI Taxonomy" id="470076"/>
    <lineage>
        <taxon>Bacteria</taxon>
        <taxon>Bacillati</taxon>
        <taxon>Actinomycetota</taxon>
        <taxon>Actinomycetes</taxon>
        <taxon>Mycobacteriales</taxon>
        <taxon>Mycobacteriaceae</taxon>
        <taxon>Mycobacterium</taxon>
        <taxon>Mycobacterium simiae complex</taxon>
    </lineage>
</organism>
<evidence type="ECO:0000259" key="2">
    <source>
        <dbReference type="Pfam" id="PF01243"/>
    </source>
</evidence>
<dbReference type="InterPro" id="IPR011576">
    <property type="entry name" value="Pyridox_Oxase_N"/>
</dbReference>
<gene>
    <name evidence="3" type="ORF">MSTO_05590</name>
</gene>
<dbReference type="GO" id="GO:0016627">
    <property type="term" value="F:oxidoreductase activity, acting on the CH-CH group of donors"/>
    <property type="evidence" value="ECO:0007669"/>
    <property type="project" value="TreeGrafter"/>
</dbReference>
<dbReference type="Proteomes" id="UP000467130">
    <property type="component" value="Chromosome"/>
</dbReference>
<dbReference type="AlphaFoldDB" id="A0A7I7Q1W5"/>
<dbReference type="PANTHER" id="PTHR35176">
    <property type="entry name" value="HEME OXYGENASE HI_0854-RELATED"/>
    <property type="match status" value="1"/>
</dbReference>
<feature type="domain" description="Pyridoxamine 5'-phosphate oxidase N-terminal" evidence="2">
    <location>
        <begin position="15"/>
        <end position="144"/>
    </location>
</feature>
<keyword evidence="1" id="KW-0560">Oxidoreductase</keyword>
<dbReference type="GO" id="GO:0070967">
    <property type="term" value="F:coenzyme F420 binding"/>
    <property type="evidence" value="ECO:0007669"/>
    <property type="project" value="TreeGrafter"/>
</dbReference>
<proteinExistence type="predicted"/>
<dbReference type="Pfam" id="PF01243">
    <property type="entry name" value="PNPOx_N"/>
    <property type="match status" value="1"/>
</dbReference>
<dbReference type="SUPFAM" id="SSF50475">
    <property type="entry name" value="FMN-binding split barrel"/>
    <property type="match status" value="1"/>
</dbReference>
<reference evidence="3 4" key="1">
    <citation type="journal article" date="2019" name="Emerg. Microbes Infect.">
        <title>Comprehensive subspecies identification of 175 nontuberculous mycobacteria species based on 7547 genomic profiles.</title>
        <authorList>
            <person name="Matsumoto Y."/>
            <person name="Kinjo T."/>
            <person name="Motooka D."/>
            <person name="Nabeya D."/>
            <person name="Jung N."/>
            <person name="Uechi K."/>
            <person name="Horii T."/>
            <person name="Iida T."/>
            <person name="Fujita J."/>
            <person name="Nakamura S."/>
        </authorList>
    </citation>
    <scope>NUCLEOTIDE SEQUENCE [LARGE SCALE GENOMIC DNA]</scope>
    <source>
        <strain evidence="3 4">JCM 17783</strain>
    </source>
</reference>
<dbReference type="InterPro" id="IPR019965">
    <property type="entry name" value="PPOX_F420-dep_Rv2061_put"/>
</dbReference>